<dbReference type="RefSeq" id="WP_350397242.1">
    <property type="nucleotide sequence ID" value="NZ_JBELQE010000126.1"/>
</dbReference>
<proteinExistence type="predicted"/>
<dbReference type="PIRSF" id="PIRSF039032">
    <property type="entry name" value="HigB-2"/>
    <property type="match status" value="1"/>
</dbReference>
<evidence type="ECO:0000313" key="2">
    <source>
        <dbReference type="Proteomes" id="UP001480955"/>
    </source>
</evidence>
<comment type="caution">
    <text evidence="1">The sequence shown here is derived from an EMBL/GenBank/DDBJ whole genome shotgun (WGS) entry which is preliminary data.</text>
</comment>
<keyword evidence="2" id="KW-1185">Reference proteome</keyword>
<sequence>MDVPLHTVAETDAYLARCRSLNLTASERAAIVDQIAADPAAGDVVRGSGGVRKVRYGGSGGYRIMVAYLGADVPVYLLSILSKGQQANFTAKQIATMYDLTKALMHRWSERRKQGSGS</sequence>
<dbReference type="InterPro" id="IPR009387">
    <property type="entry name" value="HigB-2"/>
</dbReference>
<accession>A0ABV1QUB9</accession>
<organism evidence="1 2">
    <name type="scientific">Methylorubrum podarium</name>
    <dbReference type="NCBI Taxonomy" id="200476"/>
    <lineage>
        <taxon>Bacteria</taxon>
        <taxon>Pseudomonadati</taxon>
        <taxon>Pseudomonadota</taxon>
        <taxon>Alphaproteobacteria</taxon>
        <taxon>Hyphomicrobiales</taxon>
        <taxon>Methylobacteriaceae</taxon>
        <taxon>Methylorubrum</taxon>
    </lineage>
</organism>
<name>A0ABV1QUB9_9HYPH</name>
<evidence type="ECO:0000313" key="1">
    <source>
        <dbReference type="EMBL" id="MER2253035.1"/>
    </source>
</evidence>
<reference evidence="1 2" key="1">
    <citation type="submission" date="2024-06" db="EMBL/GenBank/DDBJ databases">
        <authorList>
            <person name="Campbell A.G."/>
        </authorList>
    </citation>
    <scope>NUCLEOTIDE SEQUENCE [LARGE SCALE GENOMIC DNA]</scope>
    <source>
        <strain evidence="1 2">EM12</strain>
    </source>
</reference>
<dbReference type="Proteomes" id="UP001480955">
    <property type="component" value="Unassembled WGS sequence"/>
</dbReference>
<protein>
    <submittedName>
        <fullName evidence="1">Addiction module toxin RelE</fullName>
    </submittedName>
</protein>
<dbReference type="EMBL" id="JBELQE010000126">
    <property type="protein sequence ID" value="MER2253035.1"/>
    <property type="molecule type" value="Genomic_DNA"/>
</dbReference>
<gene>
    <name evidence="1" type="ORF">ABS772_24250</name>
</gene>